<name>A0A4S8MPS5_DENBC</name>
<evidence type="ECO:0000256" key="3">
    <source>
        <dbReference type="ARBA" id="ARBA00020628"/>
    </source>
</evidence>
<keyword evidence="6 9" id="KW-0804">Transcription</keyword>
<evidence type="ECO:0000256" key="2">
    <source>
        <dbReference type="ARBA" id="ARBA00008782"/>
    </source>
</evidence>
<keyword evidence="5 9" id="KW-0010">Activator</keyword>
<dbReference type="GO" id="GO:0016592">
    <property type="term" value="C:mediator complex"/>
    <property type="evidence" value="ECO:0007669"/>
    <property type="project" value="InterPro"/>
</dbReference>
<evidence type="ECO:0000313" key="10">
    <source>
        <dbReference type="EMBL" id="THV04872.1"/>
    </source>
</evidence>
<comment type="subunit">
    <text evidence="9">Component of the Mediator complex.</text>
</comment>
<dbReference type="GO" id="GO:0006357">
    <property type="term" value="P:regulation of transcription by RNA polymerase II"/>
    <property type="evidence" value="ECO:0007669"/>
    <property type="project" value="InterPro"/>
</dbReference>
<dbReference type="Pfam" id="PF08689">
    <property type="entry name" value="Med5"/>
    <property type="match status" value="1"/>
</dbReference>
<dbReference type="PANTHER" id="PTHR35784">
    <property type="entry name" value="MEDIATOR OF RNA POLYMERASE II TRANSCRIPTION SUBUNIT 5"/>
    <property type="match status" value="1"/>
</dbReference>
<keyword evidence="7 9" id="KW-0539">Nucleus</keyword>
<comment type="function">
    <text evidence="9">Component of the Mediator complex, a coactivator involved in the regulated transcription of nearly all RNA polymerase II-dependent genes. Mediator functions as a bridge to convey information from gene-specific regulatory proteins to the basal RNA polymerase II transcription machinery. Mediator is recruited to promoters by direct interactions with regulatory proteins and serves as a scaffold for the assembly of a functional preinitiation complex with RNA polymerase II and the general transcription factors.</text>
</comment>
<dbReference type="GO" id="GO:0003712">
    <property type="term" value="F:transcription coregulator activity"/>
    <property type="evidence" value="ECO:0007669"/>
    <property type="project" value="InterPro"/>
</dbReference>
<keyword evidence="4 9" id="KW-0805">Transcription regulation</keyword>
<comment type="similarity">
    <text evidence="2 9">Belongs to the Mediator complex subunit 5 family.</text>
</comment>
<dbReference type="InterPro" id="IPR014801">
    <property type="entry name" value="Mediator_Med5_fun"/>
</dbReference>
<accession>A0A4S8MPS5</accession>
<dbReference type="Proteomes" id="UP000297245">
    <property type="component" value="Unassembled WGS sequence"/>
</dbReference>
<comment type="subcellular location">
    <subcellularLocation>
        <location evidence="1 9">Nucleus</location>
    </subcellularLocation>
</comment>
<evidence type="ECO:0000256" key="7">
    <source>
        <dbReference type="ARBA" id="ARBA00023242"/>
    </source>
</evidence>
<evidence type="ECO:0000256" key="1">
    <source>
        <dbReference type="ARBA" id="ARBA00004123"/>
    </source>
</evidence>
<evidence type="ECO:0000256" key="4">
    <source>
        <dbReference type="ARBA" id="ARBA00023015"/>
    </source>
</evidence>
<evidence type="ECO:0000256" key="9">
    <source>
        <dbReference type="RuleBase" id="RU364142"/>
    </source>
</evidence>
<evidence type="ECO:0000256" key="5">
    <source>
        <dbReference type="ARBA" id="ARBA00023159"/>
    </source>
</evidence>
<keyword evidence="11" id="KW-1185">Reference proteome</keyword>
<dbReference type="PANTHER" id="PTHR35784:SF1">
    <property type="entry name" value="MEDIATOR OF RNA POLYMERASE II TRANSCRIPTION SUBUNIT 5"/>
    <property type="match status" value="1"/>
</dbReference>
<dbReference type="OrthoDB" id="5549158at2759"/>
<dbReference type="AlphaFoldDB" id="A0A4S8MPS5"/>
<reference evidence="10 11" key="1">
    <citation type="journal article" date="2019" name="Nat. Ecol. Evol.">
        <title>Megaphylogeny resolves global patterns of mushroom evolution.</title>
        <authorList>
            <person name="Varga T."/>
            <person name="Krizsan K."/>
            <person name="Foldi C."/>
            <person name="Dima B."/>
            <person name="Sanchez-Garcia M."/>
            <person name="Sanchez-Ramirez S."/>
            <person name="Szollosi G.J."/>
            <person name="Szarkandi J.G."/>
            <person name="Papp V."/>
            <person name="Albert L."/>
            <person name="Andreopoulos W."/>
            <person name="Angelini C."/>
            <person name="Antonin V."/>
            <person name="Barry K.W."/>
            <person name="Bougher N.L."/>
            <person name="Buchanan P."/>
            <person name="Buyck B."/>
            <person name="Bense V."/>
            <person name="Catcheside P."/>
            <person name="Chovatia M."/>
            <person name="Cooper J."/>
            <person name="Damon W."/>
            <person name="Desjardin D."/>
            <person name="Finy P."/>
            <person name="Geml J."/>
            <person name="Haridas S."/>
            <person name="Hughes K."/>
            <person name="Justo A."/>
            <person name="Karasinski D."/>
            <person name="Kautmanova I."/>
            <person name="Kiss B."/>
            <person name="Kocsube S."/>
            <person name="Kotiranta H."/>
            <person name="LaButti K.M."/>
            <person name="Lechner B.E."/>
            <person name="Liimatainen K."/>
            <person name="Lipzen A."/>
            <person name="Lukacs Z."/>
            <person name="Mihaltcheva S."/>
            <person name="Morgado L.N."/>
            <person name="Niskanen T."/>
            <person name="Noordeloos M.E."/>
            <person name="Ohm R.A."/>
            <person name="Ortiz-Santana B."/>
            <person name="Ovrebo C."/>
            <person name="Racz N."/>
            <person name="Riley R."/>
            <person name="Savchenko A."/>
            <person name="Shiryaev A."/>
            <person name="Soop K."/>
            <person name="Spirin V."/>
            <person name="Szebenyi C."/>
            <person name="Tomsovsky M."/>
            <person name="Tulloss R.E."/>
            <person name="Uehling J."/>
            <person name="Grigoriev I.V."/>
            <person name="Vagvolgyi C."/>
            <person name="Papp T."/>
            <person name="Martin F.M."/>
            <person name="Miettinen O."/>
            <person name="Hibbett D.S."/>
            <person name="Nagy L.G."/>
        </authorList>
    </citation>
    <scope>NUCLEOTIDE SEQUENCE [LARGE SCALE GENOMIC DNA]</scope>
    <source>
        <strain evidence="10 11">CBS 962.96</strain>
    </source>
</reference>
<protein>
    <recommendedName>
        <fullName evidence="3 9">Mediator of RNA polymerase II transcription subunit 5</fullName>
    </recommendedName>
    <alternativeName>
        <fullName evidence="8 9">Mediator complex subunit 5</fullName>
    </alternativeName>
</protein>
<evidence type="ECO:0000313" key="11">
    <source>
        <dbReference type="Proteomes" id="UP000297245"/>
    </source>
</evidence>
<gene>
    <name evidence="9" type="primary">MED5</name>
    <name evidence="10" type="ORF">K435DRAFT_746183</name>
</gene>
<proteinExistence type="inferred from homology"/>
<organism evidence="10 11">
    <name type="scientific">Dendrothele bispora (strain CBS 962.96)</name>
    <dbReference type="NCBI Taxonomy" id="1314807"/>
    <lineage>
        <taxon>Eukaryota</taxon>
        <taxon>Fungi</taxon>
        <taxon>Dikarya</taxon>
        <taxon>Basidiomycota</taxon>
        <taxon>Agaricomycotina</taxon>
        <taxon>Agaricomycetes</taxon>
        <taxon>Agaricomycetidae</taxon>
        <taxon>Agaricales</taxon>
        <taxon>Agaricales incertae sedis</taxon>
        <taxon>Dendrothele</taxon>
    </lineage>
</organism>
<sequence>MSVSDLTRNCFQSGISAAKWASLCRLFLSKNINVIESQVETESAISNSVLVLYRLYPGDPALHDYLKYAIQNGLISLPVFVSTFLQAARSRELHNTATLDMLCRMALDEQYTTSRGNGSSLVAYGESALTVLGLVQDAMALLRLAHSLPLSHFHQLITSSSELLLVLLSCMPDISQISTTQAMVHFADVSDIMHNFQLSAELRHLMESFALTLSIIIGDDTKMAREAQMMQSMQLAFGKGDVVGSSSNTDVITLGLVLNHIMLSRANALGAGTIYPVFLFVATFRWSSWTPTVFYTQLLLAVVHCLSQSLPSSAMLWKAFAVGRLPHILVAFEKSVTAENATTETEWRHAMQAAVSSLLGRNDLFALCDNVLSAAEGYSESPATQPISRCLLMELWSNGLIDQRFALNVDNGISNDNTYNLKAEAQGSGLTLAAYIESKLTPDNVVEDLGAWLDRMWHDPASHSTFSDIVFQRFSSATSQLDIESLSHITKLLYSHHHSLDVLTLHVKIPDLISQALLFLELYDCETVGDPQSAVSHLGNVVLFLQLAVARYNLQDDNFVAGERKLSAKFLKTTSEILTLDTLTQDDAIAFKTWFKALFDSNSDGIEDTMLRSTPPQKLLRIAATLFAHAIRMKIESKIDQETLNNGIMYFTDPLLNWTLIGAVKALIHQVYQKRFDTSTHLDVLQTLLLSPSCPQPVLSLCGPQILVLLQNRDGKVGTLPESVNKEALQEVVTNAIGLREAGVFSCRVQHSLNAGTSVVGYEEAVRRIIQYAFQMARTAKAPSIDIELCLRILPPTKFLQLLWTELVASANVGEIHSSRRVAIFILTVPRDTTAPPLLPLFIHKVLPALIRNIDSIKGTTEHNLCIELLVTLVSSVLTAASHLELAWRSVAGKQSPVLGSHSSTMARRLAMDLRARRYSVASRTLIEKLGSSSLVANFPVFMEVGM</sequence>
<evidence type="ECO:0000256" key="8">
    <source>
        <dbReference type="ARBA" id="ARBA00031256"/>
    </source>
</evidence>
<dbReference type="EMBL" id="ML179052">
    <property type="protein sequence ID" value="THV04872.1"/>
    <property type="molecule type" value="Genomic_DNA"/>
</dbReference>
<evidence type="ECO:0000256" key="6">
    <source>
        <dbReference type="ARBA" id="ARBA00023163"/>
    </source>
</evidence>